<evidence type="ECO:0000256" key="8">
    <source>
        <dbReference type="ARBA" id="ARBA00022989"/>
    </source>
</evidence>
<evidence type="ECO:0000256" key="10">
    <source>
        <dbReference type="ARBA" id="ARBA00023186"/>
    </source>
</evidence>
<dbReference type="InterPro" id="IPR038221">
    <property type="entry name" value="YidC_periplasmic_sf"/>
</dbReference>
<dbReference type="STRING" id="93684.SAMN05421853_101103"/>
<reference evidence="18" key="1">
    <citation type="submission" date="2016-10" db="EMBL/GenBank/DDBJ databases">
        <authorList>
            <person name="Varghese N."/>
            <person name="Submissions S."/>
        </authorList>
    </citation>
    <scope>NUCLEOTIDE SEQUENCE [LARGE SCALE GENOMIC DNA]</scope>
    <source>
        <strain evidence="18">JCM 10271</strain>
    </source>
</reference>
<feature type="transmembrane region" description="Helical" evidence="13">
    <location>
        <begin position="7"/>
        <end position="26"/>
    </location>
</feature>
<dbReference type="CDD" id="cd20070">
    <property type="entry name" value="5TM_YidC_Alb3"/>
    <property type="match status" value="1"/>
</dbReference>
<evidence type="ECO:0000256" key="7">
    <source>
        <dbReference type="ARBA" id="ARBA00022927"/>
    </source>
</evidence>
<comment type="subunit">
    <text evidence="13">Interacts with the Sec translocase complex via SecD. Specifically interacts with transmembrane segments of nascent integral membrane proteins during membrane integration.</text>
</comment>
<keyword evidence="7 13" id="KW-0653">Protein transport</keyword>
<dbReference type="GO" id="GO:0015031">
    <property type="term" value="P:protein transport"/>
    <property type="evidence" value="ECO:0007669"/>
    <property type="project" value="UniProtKB-KW"/>
</dbReference>
<comment type="function">
    <text evidence="13">Required for the insertion and/or proper folding and/or complex formation of integral membrane proteins into the membrane. Involved in integration of membrane proteins that insert both dependently and independently of the Sec translocase complex, as well as at least some lipoproteins. Aids folding of multispanning membrane proteins.</text>
</comment>
<dbReference type="InterPro" id="IPR047196">
    <property type="entry name" value="YidC_ALB_C"/>
</dbReference>
<dbReference type="PANTHER" id="PTHR12428:SF65">
    <property type="entry name" value="CYTOCHROME C OXIDASE ASSEMBLY PROTEIN COX18, MITOCHONDRIAL"/>
    <property type="match status" value="1"/>
</dbReference>
<dbReference type="PRINTS" id="PR01900">
    <property type="entry name" value="YIDCPROTEIN"/>
</dbReference>
<feature type="region of interest" description="Disordered" evidence="14">
    <location>
        <begin position="33"/>
        <end position="86"/>
    </location>
</feature>
<keyword evidence="9 13" id="KW-0472">Membrane</keyword>
<proteinExistence type="inferred from homology"/>
<evidence type="ECO:0000313" key="18">
    <source>
        <dbReference type="Proteomes" id="UP000243106"/>
    </source>
</evidence>
<keyword evidence="18" id="KW-1185">Reference proteome</keyword>
<dbReference type="NCBIfam" id="TIGR03592">
    <property type="entry name" value="yidC_oxa1_cterm"/>
    <property type="match status" value="1"/>
</dbReference>
<dbReference type="GO" id="GO:0005886">
    <property type="term" value="C:plasma membrane"/>
    <property type="evidence" value="ECO:0007669"/>
    <property type="project" value="UniProtKB-SubCell"/>
</dbReference>
<dbReference type="Proteomes" id="UP000243106">
    <property type="component" value="Unassembled WGS sequence"/>
</dbReference>
<feature type="compositionally biased region" description="Low complexity" evidence="14">
    <location>
        <begin position="65"/>
        <end position="76"/>
    </location>
</feature>
<evidence type="ECO:0000256" key="1">
    <source>
        <dbReference type="ARBA" id="ARBA00004429"/>
    </source>
</evidence>
<evidence type="ECO:0000259" key="16">
    <source>
        <dbReference type="Pfam" id="PF14849"/>
    </source>
</evidence>
<feature type="compositionally biased region" description="Polar residues" evidence="14">
    <location>
        <begin position="37"/>
        <end position="46"/>
    </location>
</feature>
<dbReference type="NCBIfam" id="NF002353">
    <property type="entry name" value="PRK01318.1-4"/>
    <property type="match status" value="1"/>
</dbReference>
<keyword evidence="10 13" id="KW-0143">Chaperone</keyword>
<organism evidence="17 18">
    <name type="scientific">Roseivivax halotolerans</name>
    <dbReference type="NCBI Taxonomy" id="93684"/>
    <lineage>
        <taxon>Bacteria</taxon>
        <taxon>Pseudomonadati</taxon>
        <taxon>Pseudomonadota</taxon>
        <taxon>Alphaproteobacteria</taxon>
        <taxon>Rhodobacterales</taxon>
        <taxon>Roseobacteraceae</taxon>
        <taxon>Roseivivax</taxon>
    </lineage>
</organism>
<dbReference type="RefSeq" id="WP_093008842.1">
    <property type="nucleotide sequence ID" value="NZ_FOXV01000001.1"/>
</dbReference>
<evidence type="ECO:0000256" key="12">
    <source>
        <dbReference type="ARBA" id="ARBA00033342"/>
    </source>
</evidence>
<keyword evidence="4 13" id="KW-0813">Transport</keyword>
<gene>
    <name evidence="13" type="primary">yidC</name>
    <name evidence="17" type="ORF">SAMN05421853_101103</name>
</gene>
<protein>
    <recommendedName>
        <fullName evidence="3 13">Membrane protein insertase YidC</fullName>
    </recommendedName>
    <alternativeName>
        <fullName evidence="12 13">Foldase YidC</fullName>
    </alternativeName>
    <alternativeName>
        <fullName evidence="11 13">Membrane integrase YidC</fullName>
    </alternativeName>
    <alternativeName>
        <fullName evidence="13">Membrane protein YidC</fullName>
    </alternativeName>
</protein>
<evidence type="ECO:0000256" key="4">
    <source>
        <dbReference type="ARBA" id="ARBA00022448"/>
    </source>
</evidence>
<comment type="subcellular location">
    <subcellularLocation>
        <location evidence="1">Cell inner membrane</location>
        <topology evidence="1">Multi-pass membrane protein</topology>
    </subcellularLocation>
    <subcellularLocation>
        <location evidence="13">Cell membrane</location>
        <topology evidence="13">Multi-pass membrane protein</topology>
    </subcellularLocation>
</comment>
<feature type="domain" description="Membrane insertase YidC/Oxa/ALB C-terminal" evidence="15">
    <location>
        <begin position="380"/>
        <end position="583"/>
    </location>
</feature>
<dbReference type="AlphaFoldDB" id="A0A1I5UPT8"/>
<evidence type="ECO:0000256" key="5">
    <source>
        <dbReference type="ARBA" id="ARBA00022475"/>
    </source>
</evidence>
<dbReference type="Pfam" id="PF02096">
    <property type="entry name" value="60KD_IMP"/>
    <property type="match status" value="1"/>
</dbReference>
<dbReference type="InterPro" id="IPR019998">
    <property type="entry name" value="Membr_insert_YidC"/>
</dbReference>
<dbReference type="InterPro" id="IPR028053">
    <property type="entry name" value="Membr_insert_YidC_N"/>
</dbReference>
<evidence type="ECO:0000256" key="14">
    <source>
        <dbReference type="SAM" id="MobiDB-lite"/>
    </source>
</evidence>
<keyword evidence="6 13" id="KW-0812">Transmembrane</keyword>
<dbReference type="NCBIfam" id="TIGR03593">
    <property type="entry name" value="yidC_nterm"/>
    <property type="match status" value="1"/>
</dbReference>
<dbReference type="GO" id="GO:0032977">
    <property type="term" value="F:membrane insertase activity"/>
    <property type="evidence" value="ECO:0007669"/>
    <property type="project" value="InterPro"/>
</dbReference>
<keyword evidence="8 13" id="KW-1133">Transmembrane helix</keyword>
<evidence type="ECO:0000256" key="13">
    <source>
        <dbReference type="HAMAP-Rule" id="MF_01810"/>
    </source>
</evidence>
<dbReference type="InterPro" id="IPR001708">
    <property type="entry name" value="YidC/ALB3/OXA1/COX18"/>
</dbReference>
<evidence type="ECO:0000259" key="15">
    <source>
        <dbReference type="Pfam" id="PF02096"/>
    </source>
</evidence>
<feature type="transmembrane region" description="Helical" evidence="13">
    <location>
        <begin position="549"/>
        <end position="569"/>
    </location>
</feature>
<evidence type="ECO:0000256" key="9">
    <source>
        <dbReference type="ARBA" id="ARBA00023136"/>
    </source>
</evidence>
<feature type="transmembrane region" description="Helical" evidence="13">
    <location>
        <begin position="443"/>
        <end position="463"/>
    </location>
</feature>
<dbReference type="GO" id="GO:0051205">
    <property type="term" value="P:protein insertion into membrane"/>
    <property type="evidence" value="ECO:0007669"/>
    <property type="project" value="TreeGrafter"/>
</dbReference>
<sequence length="607" mass="66660">MDNQNKNLLIATALSFAVILVWFLLFPPPEEPIDPNATATQETADTVQDVPDTASVPDAAPGEGTATTSDAATANETADDAPRISIDTPRLAGSLSLRGGRIDDLQLKDYTETIEPGSEIVHLFNPVGGGEAYYALYGWAPGSGLSAADVPGPNTDWQIAEGETLTENDPILLEWESPSGLIFRREIAVDSDYMFTVTQSVENPTEGSQRLAPYGILARHGEPVNAKNFFILHEGGIAMTDGELTEIGWGDMTDLPAEGGAQAERFQVNNNGWIGFTDHYWMATLIPEPGSGFRAAAKYDAGRDIYQTEAVLPTVEVAAGTSSEVTTQLFAGAKEWETIREYQSGGIERFVDSIDWGWFFFLTKPIFAALHWLNAIIGNMGVAIIALTLGIKALLLPLAYKSYVSMAKMKELQPEMEKIKERAGDDRQKLQQEMMSLYKKEKVNPASGCLPILLQIPIFFSLYKVIFVTLELRHAPFFGPFQDLSAPDPTSIFNFYGLLPWGAPPEGSIMALIFIGILPLLLGVSMWLQQKLNPAPTDPTQAMIFAWMPWVFMFMLGSFASGLVVYWIANNTITFTQQYAIMRSQGYKPDLLGNILSSFKKKSSDET</sequence>
<feature type="domain" description="Membrane insertase YidC N-terminal" evidence="16">
    <location>
        <begin position="83"/>
        <end position="368"/>
    </location>
</feature>
<name>A0A1I5UPT8_9RHOB</name>
<dbReference type="Gene3D" id="2.70.98.90">
    <property type="match status" value="1"/>
</dbReference>
<evidence type="ECO:0000313" key="17">
    <source>
        <dbReference type="EMBL" id="SFP97230.1"/>
    </source>
</evidence>
<dbReference type="Pfam" id="PF14849">
    <property type="entry name" value="YidC_periplas"/>
    <property type="match status" value="1"/>
</dbReference>
<feature type="transmembrane region" description="Helical" evidence="13">
    <location>
        <begin position="372"/>
        <end position="400"/>
    </location>
</feature>
<feature type="transmembrane region" description="Helical" evidence="13">
    <location>
        <begin position="509"/>
        <end position="528"/>
    </location>
</feature>
<accession>A0A1I5UPT8</accession>
<dbReference type="HAMAP" id="MF_01810">
    <property type="entry name" value="YidC_type1"/>
    <property type="match status" value="1"/>
</dbReference>
<comment type="similarity">
    <text evidence="2 13">Belongs to the OXA1/ALB3/YidC family. Type 1 subfamily.</text>
</comment>
<evidence type="ECO:0000256" key="2">
    <source>
        <dbReference type="ARBA" id="ARBA00010527"/>
    </source>
</evidence>
<dbReference type="PANTHER" id="PTHR12428">
    <property type="entry name" value="OXA1"/>
    <property type="match status" value="1"/>
</dbReference>
<dbReference type="PRINTS" id="PR00701">
    <property type="entry name" value="60KDINNERMP"/>
</dbReference>
<dbReference type="EMBL" id="FOXV01000001">
    <property type="protein sequence ID" value="SFP97230.1"/>
    <property type="molecule type" value="Genomic_DNA"/>
</dbReference>
<keyword evidence="5 13" id="KW-1003">Cell membrane</keyword>
<evidence type="ECO:0000256" key="11">
    <source>
        <dbReference type="ARBA" id="ARBA00033245"/>
    </source>
</evidence>
<evidence type="ECO:0000256" key="6">
    <source>
        <dbReference type="ARBA" id="ARBA00022692"/>
    </source>
</evidence>
<dbReference type="CDD" id="cd19961">
    <property type="entry name" value="EcYidC-like_peri"/>
    <property type="match status" value="1"/>
</dbReference>
<dbReference type="InterPro" id="IPR028055">
    <property type="entry name" value="YidC/Oxa/ALB_C"/>
</dbReference>
<evidence type="ECO:0000256" key="3">
    <source>
        <dbReference type="ARBA" id="ARBA00015325"/>
    </source>
</evidence>